<feature type="region of interest" description="Disordered" evidence="1">
    <location>
        <begin position="1"/>
        <end position="90"/>
    </location>
</feature>
<protein>
    <recommendedName>
        <fullName evidence="4">Collagen triple helix repeat-containing protein</fullName>
    </recommendedName>
</protein>
<evidence type="ECO:0000313" key="2">
    <source>
        <dbReference type="EMBL" id="WEB46125.1"/>
    </source>
</evidence>
<sequence length="90" mass="9555">MGRKAAARRHHAMPAKNGQPDRIGKPGRVDQPGRTGKPGGPGKPGRTGRPQGPAVDPPRADETPGGRLPPHQEPKQKRPVRTIRVPGLFG</sequence>
<dbReference type="Proteomes" id="UP001218629">
    <property type="component" value="Chromosome"/>
</dbReference>
<dbReference type="RefSeq" id="WP_159030758.1">
    <property type="nucleotide sequence ID" value="NZ_CP095749.1"/>
</dbReference>
<evidence type="ECO:0008006" key="4">
    <source>
        <dbReference type="Google" id="ProtNLM"/>
    </source>
</evidence>
<feature type="compositionally biased region" description="Gly residues" evidence="1">
    <location>
        <begin position="36"/>
        <end position="45"/>
    </location>
</feature>
<name>A0ABY8AQF2_9ACTN</name>
<dbReference type="EMBL" id="CP095749">
    <property type="protein sequence ID" value="WEB46125.1"/>
    <property type="molecule type" value="Genomic_DNA"/>
</dbReference>
<reference evidence="2 3" key="1">
    <citation type="submission" date="2022-03" db="EMBL/GenBank/DDBJ databases">
        <title>Streptomyces yunnanensis P86,complete genome.</title>
        <authorList>
            <person name="Chen S."/>
            <person name="Zhang Q."/>
        </authorList>
    </citation>
    <scope>NUCLEOTIDE SEQUENCE [LARGE SCALE GENOMIC DNA]</scope>
    <source>
        <strain evidence="2 3">P86</strain>
    </source>
</reference>
<accession>A0ABY8AQF2</accession>
<organism evidence="2 3">
    <name type="scientific">Streptomyces yunnanensis</name>
    <dbReference type="NCBI Taxonomy" id="156453"/>
    <lineage>
        <taxon>Bacteria</taxon>
        <taxon>Bacillati</taxon>
        <taxon>Actinomycetota</taxon>
        <taxon>Actinomycetes</taxon>
        <taxon>Kitasatosporales</taxon>
        <taxon>Streptomycetaceae</taxon>
        <taxon>Streptomyces</taxon>
    </lineage>
</organism>
<evidence type="ECO:0000313" key="3">
    <source>
        <dbReference type="Proteomes" id="UP001218629"/>
    </source>
</evidence>
<gene>
    <name evidence="2" type="ORF">MOV08_03980</name>
</gene>
<evidence type="ECO:0000256" key="1">
    <source>
        <dbReference type="SAM" id="MobiDB-lite"/>
    </source>
</evidence>
<feature type="compositionally biased region" description="Basic and acidic residues" evidence="1">
    <location>
        <begin position="58"/>
        <end position="76"/>
    </location>
</feature>
<feature type="compositionally biased region" description="Basic residues" evidence="1">
    <location>
        <begin position="1"/>
        <end position="13"/>
    </location>
</feature>
<keyword evidence="3" id="KW-1185">Reference proteome</keyword>
<proteinExistence type="predicted"/>